<dbReference type="Proteomes" id="UP001139353">
    <property type="component" value="Unassembled WGS sequence"/>
</dbReference>
<name>A0A9X1YG31_9BURK</name>
<accession>A0A9X1YG31</accession>
<evidence type="ECO:0000313" key="4">
    <source>
        <dbReference type="EMBL" id="MCK9684190.1"/>
    </source>
</evidence>
<dbReference type="PANTHER" id="PTHR38478:SF1">
    <property type="entry name" value="ZINC DEPENDENT METALLOPROTEASE DOMAIN LIPOPROTEIN"/>
    <property type="match status" value="1"/>
</dbReference>
<feature type="signal peptide" evidence="1">
    <location>
        <begin position="1"/>
        <end position="25"/>
    </location>
</feature>
<evidence type="ECO:0000259" key="2">
    <source>
        <dbReference type="Pfam" id="PF16313"/>
    </source>
</evidence>
<dbReference type="InterPro" id="IPR033413">
    <property type="entry name" value="DUF5117"/>
</dbReference>
<feature type="chain" id="PRO_5040746212" evidence="1">
    <location>
        <begin position="26"/>
        <end position="949"/>
    </location>
</feature>
<sequence>MPQSRPISPLTLLAAACVAFLCSCATPEAEIRPDIKVLAETPAEPASAAATPASGASAVAARASATRPAAAPSGPPLPPFATVTQGSRRVDGMLTLWQKDDKVWLELKPEDFNKPMFFSPKVSQGLGEGGLFGGSMLSAYGAWGAPRIVEFRKIHNLVQLVALNETFRARAGTPQAHAVDADYSTSLIGSTPVASQPDGASHGVLIEANNLFLVDTLGMAIHLQQMFRQGYGFDQRNSYFDSVRGSADEVMFDVTAHYFTQSIANSFPNAPAGAPQPTIPSFIPDARSLFLGLHYSLARLPEKPMATRPADPRVGFFTTTVADFTDDQVRSPRERFINHWRLEKKDPAAEMSEPVRPITYWLDRSIPLKYRDAITRGILEWNKAFEKIGFRNAIVVKVQPEDAAFDTLDVGATSVRWAVNAEPIYDAIGPTHVDPRSGEILDAGISIESVASRNLRADRVQVLERASASGLASLLQAPASELAPAAEASAAPKPFGLDAQACLAGDFESEQADYGLDVLEARGDIDPDSPQADAFVQAYLTNVTMHEVGHTLGLRHNFRASRMNTDKDLSDPGFTQTHPLSGSVMDYPPINLPRPGEPVVKPFDNTLGPYDYWAIEYAYKPMPAGTTPAQEKAELLKIAARNTEPGLDYGTDEDNYLGVDPAALQGDLGADPVAYAQKRFAIARDLFTRQESRTLRPDEDYAVLRRSVRYALRDAVRASGVLLRQLGGVATLRDFPGSGRDPMQPVPAAQQRAALDTLVDGVLAPDSFRISPALQRRLAPDFLERGDVSAGGDPVSTDYPVESVMLDFQRQLLFALMSDGLAQRLEDSAPKLDRPAQALAPSEVYARITRALWSDADNFGAGGKGDIPARRRELQRDHVNRLAVVLLRTPGGVRVDLRSTLRAEAASLLPRIQAAQRRPGLSEASRLHLADCAETLRAALNAPMERAGF</sequence>
<dbReference type="Gene3D" id="3.40.390.10">
    <property type="entry name" value="Collagenase (Catalytic Domain)"/>
    <property type="match status" value="1"/>
</dbReference>
<dbReference type="InterPro" id="IPR032534">
    <property type="entry name" value="EcxA_zinc-bd"/>
</dbReference>
<organism evidence="4 5">
    <name type="scientific">Scleromatobacter humisilvae</name>
    <dbReference type="NCBI Taxonomy" id="2897159"/>
    <lineage>
        <taxon>Bacteria</taxon>
        <taxon>Pseudomonadati</taxon>
        <taxon>Pseudomonadota</taxon>
        <taxon>Betaproteobacteria</taxon>
        <taxon>Burkholderiales</taxon>
        <taxon>Sphaerotilaceae</taxon>
        <taxon>Scleromatobacter</taxon>
    </lineage>
</organism>
<dbReference type="PANTHER" id="PTHR38478">
    <property type="entry name" value="PEPTIDASE M1A AND M12B"/>
    <property type="match status" value="1"/>
</dbReference>
<dbReference type="GO" id="GO:0008237">
    <property type="term" value="F:metallopeptidase activity"/>
    <property type="evidence" value="ECO:0007669"/>
    <property type="project" value="UniProtKB-KW"/>
</dbReference>
<dbReference type="InterPro" id="IPR024079">
    <property type="entry name" value="MetalloPept_cat_dom_sf"/>
</dbReference>
<keyword evidence="4" id="KW-0645">Protease</keyword>
<comment type="caution">
    <text evidence="4">The sequence shown here is derived from an EMBL/GenBank/DDBJ whole genome shotgun (WGS) entry which is preliminary data.</text>
</comment>
<protein>
    <submittedName>
        <fullName evidence="4">Zinc-dependent metalloprotease</fullName>
    </submittedName>
</protein>
<keyword evidence="4" id="KW-0378">Hydrolase</keyword>
<dbReference type="Pfam" id="PF16313">
    <property type="entry name" value="DUF4953"/>
    <property type="match status" value="1"/>
</dbReference>
<dbReference type="EMBL" id="JAJLJH010000001">
    <property type="protein sequence ID" value="MCK9684190.1"/>
    <property type="molecule type" value="Genomic_DNA"/>
</dbReference>
<dbReference type="RefSeq" id="WP_275680224.1">
    <property type="nucleotide sequence ID" value="NZ_JAJLJH010000001.1"/>
</dbReference>
<keyword evidence="1" id="KW-0732">Signal</keyword>
<evidence type="ECO:0000313" key="5">
    <source>
        <dbReference type="Proteomes" id="UP001139353"/>
    </source>
</evidence>
<proteinExistence type="predicted"/>
<evidence type="ECO:0000256" key="1">
    <source>
        <dbReference type="SAM" id="SignalP"/>
    </source>
</evidence>
<dbReference type="AlphaFoldDB" id="A0A9X1YG31"/>
<dbReference type="Pfam" id="PF17148">
    <property type="entry name" value="DUF5117"/>
    <property type="match status" value="1"/>
</dbReference>
<dbReference type="PROSITE" id="PS51257">
    <property type="entry name" value="PROKAR_LIPOPROTEIN"/>
    <property type="match status" value="1"/>
</dbReference>
<dbReference type="CDD" id="cd04276">
    <property type="entry name" value="ZnMc_MMP_like_2"/>
    <property type="match status" value="1"/>
</dbReference>
<keyword evidence="5" id="KW-1185">Reference proteome</keyword>
<dbReference type="SUPFAM" id="SSF55486">
    <property type="entry name" value="Metalloproteases ('zincins'), catalytic domain"/>
    <property type="match status" value="1"/>
</dbReference>
<gene>
    <name evidence="4" type="ORF">LPC04_00550</name>
</gene>
<dbReference type="InterPro" id="IPR034032">
    <property type="entry name" value="Zn_MMP-like_bac"/>
</dbReference>
<feature type="domain" description="DUF5117" evidence="3">
    <location>
        <begin position="145"/>
        <end position="345"/>
    </location>
</feature>
<reference evidence="4" key="1">
    <citation type="submission" date="2021-11" db="EMBL/GenBank/DDBJ databases">
        <title>BS-T2-15 a new species belonging to the Comamonadaceae family isolated from the soil of a French oak forest.</title>
        <authorList>
            <person name="Mieszkin S."/>
            <person name="Alain K."/>
        </authorList>
    </citation>
    <scope>NUCLEOTIDE SEQUENCE</scope>
    <source>
        <strain evidence="4">BS-T2-15</strain>
    </source>
</reference>
<feature type="domain" description="EcxA zinc-binding" evidence="2">
    <location>
        <begin position="530"/>
        <end position="857"/>
    </location>
</feature>
<keyword evidence="4" id="KW-0482">Metalloprotease</keyword>
<evidence type="ECO:0000259" key="3">
    <source>
        <dbReference type="Pfam" id="PF17148"/>
    </source>
</evidence>